<keyword evidence="1" id="KW-1133">Transmembrane helix</keyword>
<feature type="transmembrane region" description="Helical" evidence="1">
    <location>
        <begin position="118"/>
        <end position="140"/>
    </location>
</feature>
<sequence length="158" mass="16961">MKQGSTLFLKGVVVLIGLAALAMCIFGLPGIANEIAEDYSMLVYLPLLIVVYAAAMPFFIALYQALLLLGYIDKNRAFSWKSVKALRVIKFCAMAISLLIAAGMPSLMIMAQKDDAPGLAGLGMVIIFASVVIAFFAAVLEKLLRNAIAIKSENDLTI</sequence>
<dbReference type="RefSeq" id="WP_257450211.1">
    <property type="nucleotide sequence ID" value="NZ_JANIPJ010000018.1"/>
</dbReference>
<gene>
    <name evidence="2" type="ORF">NQZ67_22200</name>
</gene>
<dbReference type="Pfam" id="PF11188">
    <property type="entry name" value="DUF2975"/>
    <property type="match status" value="1"/>
</dbReference>
<dbReference type="EMBL" id="JANIPJ010000018">
    <property type="protein sequence ID" value="MCR2806598.1"/>
    <property type="molecule type" value="Genomic_DNA"/>
</dbReference>
<organism evidence="2 3">
    <name type="scientific">Paenibacillus soyae</name>
    <dbReference type="NCBI Taxonomy" id="2969249"/>
    <lineage>
        <taxon>Bacteria</taxon>
        <taxon>Bacillati</taxon>
        <taxon>Bacillota</taxon>
        <taxon>Bacilli</taxon>
        <taxon>Bacillales</taxon>
        <taxon>Paenibacillaceae</taxon>
        <taxon>Paenibacillus</taxon>
    </lineage>
</organism>
<evidence type="ECO:0000256" key="1">
    <source>
        <dbReference type="SAM" id="Phobius"/>
    </source>
</evidence>
<dbReference type="Proteomes" id="UP001141950">
    <property type="component" value="Unassembled WGS sequence"/>
</dbReference>
<keyword evidence="1" id="KW-0812">Transmembrane</keyword>
<feature type="transmembrane region" description="Helical" evidence="1">
    <location>
        <begin position="43"/>
        <end position="70"/>
    </location>
</feature>
<reference evidence="2" key="1">
    <citation type="submission" date="2022-08" db="EMBL/GenBank/DDBJ databases">
        <title>The genomic sequence of strain Paenibacillus sp. SCIV0701.</title>
        <authorList>
            <person name="Zhao H."/>
        </authorList>
    </citation>
    <scope>NUCLEOTIDE SEQUENCE</scope>
    <source>
        <strain evidence="2">SCIV0701</strain>
    </source>
</reference>
<proteinExistence type="predicted"/>
<keyword evidence="3" id="KW-1185">Reference proteome</keyword>
<comment type="caution">
    <text evidence="2">The sequence shown here is derived from an EMBL/GenBank/DDBJ whole genome shotgun (WGS) entry which is preliminary data.</text>
</comment>
<feature type="transmembrane region" description="Helical" evidence="1">
    <location>
        <begin position="7"/>
        <end position="31"/>
    </location>
</feature>
<name>A0A9X2MVE9_9BACL</name>
<dbReference type="InterPro" id="IPR021354">
    <property type="entry name" value="DUF2975"/>
</dbReference>
<evidence type="ECO:0000313" key="3">
    <source>
        <dbReference type="Proteomes" id="UP001141950"/>
    </source>
</evidence>
<feature type="transmembrane region" description="Helical" evidence="1">
    <location>
        <begin position="91"/>
        <end position="112"/>
    </location>
</feature>
<protein>
    <submittedName>
        <fullName evidence="2">DUF2975 domain-containing protein</fullName>
    </submittedName>
</protein>
<evidence type="ECO:0000313" key="2">
    <source>
        <dbReference type="EMBL" id="MCR2806598.1"/>
    </source>
</evidence>
<keyword evidence="1" id="KW-0472">Membrane</keyword>
<dbReference type="AlphaFoldDB" id="A0A9X2MVE9"/>
<accession>A0A9X2MVE9</accession>